<evidence type="ECO:0000313" key="2">
    <source>
        <dbReference type="EMBL" id="SME92250.1"/>
    </source>
</evidence>
<dbReference type="InterPro" id="IPR000551">
    <property type="entry name" value="MerR-type_HTH_dom"/>
</dbReference>
<dbReference type="Gene3D" id="1.10.1660.10">
    <property type="match status" value="1"/>
</dbReference>
<reference evidence="3" key="1">
    <citation type="submission" date="2017-04" db="EMBL/GenBank/DDBJ databases">
        <authorList>
            <person name="Varghese N."/>
            <person name="Submissions S."/>
        </authorList>
    </citation>
    <scope>NUCLEOTIDE SEQUENCE [LARGE SCALE GENOMIC DNA]</scope>
    <source>
        <strain evidence="3">K3S</strain>
    </source>
</reference>
<feature type="domain" description="HTH merR-type" evidence="1">
    <location>
        <begin position="7"/>
        <end position="71"/>
    </location>
</feature>
<protein>
    <submittedName>
        <fullName evidence="2">MerR HTH family regulatory protein</fullName>
    </submittedName>
</protein>
<dbReference type="GO" id="GO:0006355">
    <property type="term" value="P:regulation of DNA-templated transcription"/>
    <property type="evidence" value="ECO:0007669"/>
    <property type="project" value="InterPro"/>
</dbReference>
<organism evidence="2 3">
    <name type="scientific">Desulfovibrio gilichinskyi</name>
    <dbReference type="NCBI Taxonomy" id="1519643"/>
    <lineage>
        <taxon>Bacteria</taxon>
        <taxon>Pseudomonadati</taxon>
        <taxon>Thermodesulfobacteriota</taxon>
        <taxon>Desulfovibrionia</taxon>
        <taxon>Desulfovibrionales</taxon>
        <taxon>Desulfovibrionaceae</taxon>
        <taxon>Desulfovibrio</taxon>
    </lineage>
</organism>
<gene>
    <name evidence="2" type="ORF">SAMN06295933_0522</name>
</gene>
<sequence>MSSQNLSLREVSRRLGIPPSTIVYYKDKYSKFIPSTGNGSRRQKYSVNVLEIFRRIREMYGMNWSTEQIENELSIKFGMLINHIKNEQQVISDAGLNAGSDMQTVIQGLASVIEKVSDLLSSQVLFQSEIRDLRDEVASLRSEKHKLEAQVNERVLDLAMEIGQLKRDRVELFRLLRKGGVSSGPDESSFPSTAYLERPLVIRNSEGEYLGVAGKGRKHFSLEDFVKLLENSVNSHRSVDLKWEKKDSSWVLVITAHEDVSGDEKSIVLVTEENVTPNNNTVVRIVTMNINDKNVPDALLFSLFKQIRDSFVR</sequence>
<dbReference type="EMBL" id="FWZU01000001">
    <property type="protein sequence ID" value="SME92250.1"/>
    <property type="molecule type" value="Genomic_DNA"/>
</dbReference>
<accession>A0A1X7C8X9</accession>
<dbReference type="InterPro" id="IPR009061">
    <property type="entry name" value="DNA-bd_dom_put_sf"/>
</dbReference>
<evidence type="ECO:0000313" key="3">
    <source>
        <dbReference type="Proteomes" id="UP000192906"/>
    </source>
</evidence>
<keyword evidence="3" id="KW-1185">Reference proteome</keyword>
<dbReference type="OrthoDB" id="5447718at2"/>
<dbReference type="AlphaFoldDB" id="A0A1X7C8X9"/>
<evidence type="ECO:0000259" key="1">
    <source>
        <dbReference type="Pfam" id="PF13411"/>
    </source>
</evidence>
<dbReference type="STRING" id="1519643.SAMN06295933_0522"/>
<dbReference type="Proteomes" id="UP000192906">
    <property type="component" value="Unassembled WGS sequence"/>
</dbReference>
<dbReference type="Pfam" id="PF13411">
    <property type="entry name" value="MerR_1"/>
    <property type="match status" value="1"/>
</dbReference>
<proteinExistence type="predicted"/>
<dbReference type="GO" id="GO:0003677">
    <property type="term" value="F:DNA binding"/>
    <property type="evidence" value="ECO:0007669"/>
    <property type="project" value="InterPro"/>
</dbReference>
<name>A0A1X7C8X9_9BACT</name>
<dbReference type="SUPFAM" id="SSF46955">
    <property type="entry name" value="Putative DNA-binding domain"/>
    <property type="match status" value="1"/>
</dbReference>